<keyword evidence="3" id="KW-1185">Reference proteome</keyword>
<reference evidence="2 3" key="1">
    <citation type="journal article" date="2023" name="Plants (Basel)">
        <title>Bridging the Gap: Combining Genomics and Transcriptomics Approaches to Understand Stylosanthes scabra, an Orphan Legume from the Brazilian Caatinga.</title>
        <authorList>
            <person name="Ferreira-Neto J.R.C."/>
            <person name="da Silva M.D."/>
            <person name="Binneck E."/>
            <person name="de Melo N.F."/>
            <person name="da Silva R.H."/>
            <person name="de Melo A.L.T.M."/>
            <person name="Pandolfi V."/>
            <person name="Bustamante F.O."/>
            <person name="Brasileiro-Vidal A.C."/>
            <person name="Benko-Iseppon A.M."/>
        </authorList>
    </citation>
    <scope>NUCLEOTIDE SEQUENCE [LARGE SCALE GENOMIC DNA]</scope>
    <source>
        <tissue evidence="2">Leaves</tissue>
    </source>
</reference>
<evidence type="ECO:0000313" key="2">
    <source>
        <dbReference type="EMBL" id="MED6154617.1"/>
    </source>
</evidence>
<dbReference type="EMBL" id="JASCZI010100963">
    <property type="protein sequence ID" value="MED6154617.1"/>
    <property type="molecule type" value="Genomic_DNA"/>
</dbReference>
<protein>
    <submittedName>
        <fullName evidence="2">Uncharacterized protein</fullName>
    </submittedName>
</protein>
<feature type="non-terminal residue" evidence="2">
    <location>
        <position position="53"/>
    </location>
</feature>
<feature type="compositionally biased region" description="Basic residues" evidence="1">
    <location>
        <begin position="33"/>
        <end position="44"/>
    </location>
</feature>
<comment type="caution">
    <text evidence="2">The sequence shown here is derived from an EMBL/GenBank/DDBJ whole genome shotgun (WGS) entry which is preliminary data.</text>
</comment>
<accession>A0ABU6U1U7</accession>
<feature type="region of interest" description="Disordered" evidence="1">
    <location>
        <begin position="1"/>
        <end position="53"/>
    </location>
</feature>
<dbReference type="Proteomes" id="UP001341840">
    <property type="component" value="Unassembled WGS sequence"/>
</dbReference>
<sequence length="53" mass="6528">MWVTRSMCNQPRRKAKKMQPRKQKSSSPNMCKRQPKNQQKRRKTYPFLNNYGR</sequence>
<evidence type="ECO:0000256" key="1">
    <source>
        <dbReference type="SAM" id="MobiDB-lite"/>
    </source>
</evidence>
<proteinExistence type="predicted"/>
<feature type="compositionally biased region" description="Basic residues" evidence="1">
    <location>
        <begin position="11"/>
        <end position="24"/>
    </location>
</feature>
<gene>
    <name evidence="2" type="ORF">PIB30_114332</name>
</gene>
<name>A0ABU6U1U7_9FABA</name>
<organism evidence="2 3">
    <name type="scientific">Stylosanthes scabra</name>
    <dbReference type="NCBI Taxonomy" id="79078"/>
    <lineage>
        <taxon>Eukaryota</taxon>
        <taxon>Viridiplantae</taxon>
        <taxon>Streptophyta</taxon>
        <taxon>Embryophyta</taxon>
        <taxon>Tracheophyta</taxon>
        <taxon>Spermatophyta</taxon>
        <taxon>Magnoliopsida</taxon>
        <taxon>eudicotyledons</taxon>
        <taxon>Gunneridae</taxon>
        <taxon>Pentapetalae</taxon>
        <taxon>rosids</taxon>
        <taxon>fabids</taxon>
        <taxon>Fabales</taxon>
        <taxon>Fabaceae</taxon>
        <taxon>Papilionoideae</taxon>
        <taxon>50 kb inversion clade</taxon>
        <taxon>dalbergioids sensu lato</taxon>
        <taxon>Dalbergieae</taxon>
        <taxon>Pterocarpus clade</taxon>
        <taxon>Stylosanthes</taxon>
    </lineage>
</organism>
<evidence type="ECO:0000313" key="3">
    <source>
        <dbReference type="Proteomes" id="UP001341840"/>
    </source>
</evidence>